<evidence type="ECO:0000313" key="2">
    <source>
        <dbReference type="Proteomes" id="UP000823775"/>
    </source>
</evidence>
<accession>A0ABS8Y9H1</accession>
<sequence length="63" mass="7128">MVRNRGRSGEDGSVGLVLVFRRRGVLCRLHVVIWEEGDGDCWQWLVAGEESEGRVGGVVEFRR</sequence>
<comment type="caution">
    <text evidence="1">The sequence shown here is derived from an EMBL/GenBank/DDBJ whole genome shotgun (WGS) entry which is preliminary data.</text>
</comment>
<dbReference type="EMBL" id="JACEIK010162798">
    <property type="protein sequence ID" value="MCE5167577.1"/>
    <property type="molecule type" value="Genomic_DNA"/>
</dbReference>
<keyword evidence="2" id="KW-1185">Reference proteome</keyword>
<gene>
    <name evidence="1" type="ORF">HAX54_011109</name>
</gene>
<feature type="non-terminal residue" evidence="1">
    <location>
        <position position="63"/>
    </location>
</feature>
<proteinExistence type="predicted"/>
<reference evidence="1 2" key="1">
    <citation type="journal article" date="2021" name="BMC Genomics">
        <title>Datura genome reveals duplications of psychoactive alkaloid biosynthetic genes and high mutation rate following tissue culture.</title>
        <authorList>
            <person name="Rajewski A."/>
            <person name="Carter-House D."/>
            <person name="Stajich J."/>
            <person name="Litt A."/>
        </authorList>
    </citation>
    <scope>NUCLEOTIDE SEQUENCE [LARGE SCALE GENOMIC DNA]</scope>
    <source>
        <strain evidence="1">AR-01</strain>
    </source>
</reference>
<name>A0ABS8Y9H1_DATST</name>
<dbReference type="Proteomes" id="UP000823775">
    <property type="component" value="Unassembled WGS sequence"/>
</dbReference>
<protein>
    <submittedName>
        <fullName evidence="1">Uncharacterized protein</fullName>
    </submittedName>
</protein>
<evidence type="ECO:0000313" key="1">
    <source>
        <dbReference type="EMBL" id="MCE5167577.1"/>
    </source>
</evidence>
<organism evidence="1 2">
    <name type="scientific">Datura stramonium</name>
    <name type="common">Jimsonweed</name>
    <name type="synonym">Common thornapple</name>
    <dbReference type="NCBI Taxonomy" id="4076"/>
    <lineage>
        <taxon>Eukaryota</taxon>
        <taxon>Viridiplantae</taxon>
        <taxon>Streptophyta</taxon>
        <taxon>Embryophyta</taxon>
        <taxon>Tracheophyta</taxon>
        <taxon>Spermatophyta</taxon>
        <taxon>Magnoliopsida</taxon>
        <taxon>eudicotyledons</taxon>
        <taxon>Gunneridae</taxon>
        <taxon>Pentapetalae</taxon>
        <taxon>asterids</taxon>
        <taxon>lamiids</taxon>
        <taxon>Solanales</taxon>
        <taxon>Solanaceae</taxon>
        <taxon>Solanoideae</taxon>
        <taxon>Datureae</taxon>
        <taxon>Datura</taxon>
    </lineage>
</organism>